<gene>
    <name evidence="2" type="ORF">CR152_06385</name>
</gene>
<accession>A0A2D2DUW8</accession>
<sequence length="104" mass="11545">MCEKYGSDFLPPDPALTLGLARQTLLSMPISGVRICPENGTSGWYIYGGDHSDAADFYSPLHHSHLSVELPMVIPYLALAPGFRFIIDDEGYEDVWYEPHDVSA</sequence>
<evidence type="ECO:0000259" key="1">
    <source>
        <dbReference type="Pfam" id="PF24719"/>
    </source>
</evidence>
<feature type="domain" description="Imm33-like" evidence="1">
    <location>
        <begin position="1"/>
        <end position="97"/>
    </location>
</feature>
<dbReference type="OrthoDB" id="7063432at2"/>
<dbReference type="Pfam" id="PF24719">
    <property type="entry name" value="Imm33-like"/>
    <property type="match status" value="1"/>
</dbReference>
<dbReference type="InterPro" id="IPR056509">
    <property type="entry name" value="Imm33-like"/>
</dbReference>
<proteinExistence type="predicted"/>
<keyword evidence="3" id="KW-1185">Reference proteome</keyword>
<reference evidence="2" key="1">
    <citation type="submission" date="2017-10" db="EMBL/GenBank/DDBJ databases">
        <title>Massilia psychrophilum sp. nov., a novel purple-pigmented bacterium isolated from Tianshan glacier, Xinjiang Municipality, China.</title>
        <authorList>
            <person name="Wang H."/>
        </authorList>
    </citation>
    <scope>NUCLEOTIDE SEQUENCE [LARGE SCALE GENOMIC DNA]</scope>
    <source>
        <strain evidence="2">B2</strain>
    </source>
</reference>
<dbReference type="AlphaFoldDB" id="A0A2D2DUW8"/>
<evidence type="ECO:0000313" key="3">
    <source>
        <dbReference type="Proteomes" id="UP000229897"/>
    </source>
</evidence>
<dbReference type="Proteomes" id="UP000229897">
    <property type="component" value="Chromosome"/>
</dbReference>
<evidence type="ECO:0000313" key="2">
    <source>
        <dbReference type="EMBL" id="ATQ78753.1"/>
    </source>
</evidence>
<protein>
    <recommendedName>
        <fullName evidence="1">Imm33-like domain-containing protein</fullName>
    </recommendedName>
</protein>
<organism evidence="2 3">
    <name type="scientific">Massilia violaceinigra</name>
    <dbReference type="NCBI Taxonomy" id="2045208"/>
    <lineage>
        <taxon>Bacteria</taxon>
        <taxon>Pseudomonadati</taxon>
        <taxon>Pseudomonadota</taxon>
        <taxon>Betaproteobacteria</taxon>
        <taxon>Burkholderiales</taxon>
        <taxon>Oxalobacteraceae</taxon>
        <taxon>Telluria group</taxon>
        <taxon>Massilia</taxon>
    </lineage>
</organism>
<dbReference type="EMBL" id="CP024608">
    <property type="protein sequence ID" value="ATQ78753.1"/>
    <property type="molecule type" value="Genomic_DNA"/>
</dbReference>
<name>A0A2D2DUW8_9BURK</name>
<dbReference type="KEGG" id="mass:CR152_06385"/>